<dbReference type="Pfam" id="PF16571">
    <property type="entry name" value="FBP_C"/>
    <property type="match status" value="1"/>
</dbReference>
<evidence type="ECO:0000259" key="1">
    <source>
        <dbReference type="Pfam" id="PF16571"/>
    </source>
</evidence>
<feature type="domain" description="Elongation factor G-binding protein C-terminal treble-clef zinc-finger" evidence="1">
    <location>
        <begin position="8"/>
        <end position="160"/>
    </location>
</feature>
<proteinExistence type="predicted"/>
<gene>
    <name evidence="2" type="ORF">V5R04_13110</name>
</gene>
<dbReference type="InterPro" id="IPR032330">
    <property type="entry name" value="EF-G-binding_C"/>
</dbReference>
<accession>A0AAU7DSJ8</accession>
<evidence type="ECO:0000313" key="2">
    <source>
        <dbReference type="EMBL" id="XBH21142.1"/>
    </source>
</evidence>
<dbReference type="EMBL" id="CP146203">
    <property type="protein sequence ID" value="XBH21142.1"/>
    <property type="molecule type" value="Genomic_DNA"/>
</dbReference>
<reference evidence="2" key="1">
    <citation type="submission" date="2024-02" db="EMBL/GenBank/DDBJ databases">
        <title>Tomenella chthoni gen. nov. sp. nov., a member of the family Jonesiaceae isolated from bat guano.</title>
        <authorList>
            <person name="Miller S.L."/>
            <person name="King J."/>
            <person name="Sankaranarayanan K."/>
            <person name="Lawson P.A."/>
        </authorList>
    </citation>
    <scope>NUCLEOTIDE SEQUENCE</scope>
    <source>
        <strain evidence="2">BS-20</strain>
    </source>
</reference>
<protein>
    <submittedName>
        <fullName evidence="2">FBP domain-containing protein</fullName>
    </submittedName>
</protein>
<sequence>MHALSTAEIQKSFVNASRSEAARINLPKDLDTVNWDRLDYLGWRDPKFPLRGYLVAIIDDQPVGLVLRAPDAASRRSKILCELCRDVFSELDVLMWVAKKSGSAGKRGDTMGTLICANFECSANVRVLPKPTAMYPDPQVIVDRQIEGLRERTQTFVARVRATS</sequence>
<dbReference type="AlphaFoldDB" id="A0AAU7DSJ8"/>
<name>A0AAU7DSJ8_9MICO</name>
<organism evidence="2">
    <name type="scientific">Jonesiaceae bacterium BS-20</name>
    <dbReference type="NCBI Taxonomy" id="3120821"/>
    <lineage>
        <taxon>Bacteria</taxon>
        <taxon>Bacillati</taxon>
        <taxon>Actinomycetota</taxon>
        <taxon>Actinomycetes</taxon>
        <taxon>Micrococcales</taxon>
        <taxon>Jonesiaceae</taxon>
    </lineage>
</organism>